<dbReference type="RefSeq" id="WP_405286926.1">
    <property type="nucleotide sequence ID" value="NZ_JBBHLI010000005.1"/>
</dbReference>
<organism evidence="2 3">
    <name type="scientific">Gaopeijia maritima</name>
    <dbReference type="NCBI Taxonomy" id="3119007"/>
    <lineage>
        <taxon>Bacteria</taxon>
        <taxon>Pseudomonadati</taxon>
        <taxon>Gemmatimonadota</taxon>
        <taxon>Longimicrobiia</taxon>
        <taxon>Gaopeijiales</taxon>
        <taxon>Gaopeijiaceae</taxon>
        <taxon>Gaopeijia</taxon>
    </lineage>
</organism>
<protein>
    <submittedName>
        <fullName evidence="2">Uncharacterized protein</fullName>
    </submittedName>
</protein>
<keyword evidence="3" id="KW-1185">Reference proteome</keyword>
<dbReference type="EMBL" id="JBBHLI010000005">
    <property type="protein sequence ID" value="MEK9501459.1"/>
    <property type="molecule type" value="Genomic_DNA"/>
</dbReference>
<evidence type="ECO:0000313" key="2">
    <source>
        <dbReference type="EMBL" id="MEK9501459.1"/>
    </source>
</evidence>
<evidence type="ECO:0000313" key="3">
    <source>
        <dbReference type="Proteomes" id="UP001484239"/>
    </source>
</evidence>
<accession>A0ABU9E9W6</accession>
<sequence length="309" mass="33841">MQTHSIHDSRPEAMADVPGVCELPLTRAVVQYRDGHEIDMPGGRIQDVGLAVVLEGRYAAQAEVIDVGSAEVKRLDLSGELVVLDWVYEPTLDHLNALVRETAQGGDRSALQRFCFQVGLRVLERSGYGPLTRSTLLRVGFRDICRDLDLHDGTSVRIELGARRIVRAHLDYDGNALVFRTPTSAVDPALEAALLEAFPAADLRRIVPVDPAATGGCQVRFPLPLDLAELRGQMGAIRRGLYALFERFEPGRHRSVREVVTTFGARATLARIRDRRAPAATRPIERAVAAAEPATEAERPAVAHEGTVH</sequence>
<comment type="caution">
    <text evidence="2">The sequence shown here is derived from an EMBL/GenBank/DDBJ whole genome shotgun (WGS) entry which is preliminary data.</text>
</comment>
<feature type="region of interest" description="Disordered" evidence="1">
    <location>
        <begin position="288"/>
        <end position="309"/>
    </location>
</feature>
<evidence type="ECO:0000256" key="1">
    <source>
        <dbReference type="SAM" id="MobiDB-lite"/>
    </source>
</evidence>
<name>A0ABU9E9W6_9BACT</name>
<reference evidence="2 3" key="1">
    <citation type="submission" date="2024-02" db="EMBL/GenBank/DDBJ databases">
        <title>A novel Gemmatimonadota bacterium.</title>
        <authorList>
            <person name="Du Z.-J."/>
            <person name="Ye Y.-Q."/>
        </authorList>
    </citation>
    <scope>NUCLEOTIDE SEQUENCE [LARGE SCALE GENOMIC DNA]</scope>
    <source>
        <strain evidence="2 3">DH-20</strain>
    </source>
</reference>
<dbReference type="Proteomes" id="UP001484239">
    <property type="component" value="Unassembled WGS sequence"/>
</dbReference>
<proteinExistence type="predicted"/>
<feature type="compositionally biased region" description="Basic and acidic residues" evidence="1">
    <location>
        <begin position="296"/>
        <end position="309"/>
    </location>
</feature>
<gene>
    <name evidence="2" type="ORF">WI372_10765</name>
</gene>